<dbReference type="AlphaFoldDB" id="A0A926US35"/>
<dbReference type="RefSeq" id="WP_190350134.1">
    <property type="nucleotide sequence ID" value="NZ_JACJPY010000013.1"/>
</dbReference>
<evidence type="ECO:0000256" key="1">
    <source>
        <dbReference type="SAM" id="Phobius"/>
    </source>
</evidence>
<sequence>MTESIKLNCPVCGYQDLQKSICPNCDTDVSLLRSLLELPILQAASDTPIENIQNVPKESKLPKIWLLVLLGIAIGFVMGGWTGYSMFQSVIGDRITNNPNPSLANKPEIVATIKATPKNQPISTKSYIVQSGDSLEDLAQKLCGNSEKWRDFVVVNPSLIGRESALEVREKLIIPQNCKGE</sequence>
<name>A0A926US35_9CYAN</name>
<feature type="domain" description="LysM" evidence="2">
    <location>
        <begin position="125"/>
        <end position="174"/>
    </location>
</feature>
<feature type="transmembrane region" description="Helical" evidence="1">
    <location>
        <begin position="64"/>
        <end position="84"/>
    </location>
</feature>
<evidence type="ECO:0000259" key="2">
    <source>
        <dbReference type="PROSITE" id="PS51782"/>
    </source>
</evidence>
<accession>A0A926US35</accession>
<dbReference type="InterPro" id="IPR018392">
    <property type="entry name" value="LysM"/>
</dbReference>
<organism evidence="3 4">
    <name type="scientific">Pseudanabaena cinerea FACHB-1277</name>
    <dbReference type="NCBI Taxonomy" id="2949581"/>
    <lineage>
        <taxon>Bacteria</taxon>
        <taxon>Bacillati</taxon>
        <taxon>Cyanobacteriota</taxon>
        <taxon>Cyanophyceae</taxon>
        <taxon>Pseudanabaenales</taxon>
        <taxon>Pseudanabaenaceae</taxon>
        <taxon>Pseudanabaena</taxon>
        <taxon>Pseudanabaena cinerea</taxon>
    </lineage>
</organism>
<dbReference type="CDD" id="cd00118">
    <property type="entry name" value="LysM"/>
    <property type="match status" value="1"/>
</dbReference>
<comment type="caution">
    <text evidence="3">The sequence shown here is derived from an EMBL/GenBank/DDBJ whole genome shotgun (WGS) entry which is preliminary data.</text>
</comment>
<dbReference type="Proteomes" id="UP000631421">
    <property type="component" value="Unassembled WGS sequence"/>
</dbReference>
<keyword evidence="1" id="KW-1133">Transmembrane helix</keyword>
<reference evidence="3" key="2">
    <citation type="submission" date="2020-08" db="EMBL/GenBank/DDBJ databases">
        <authorList>
            <person name="Chen M."/>
            <person name="Teng W."/>
            <person name="Zhao L."/>
            <person name="Hu C."/>
            <person name="Zhou Y."/>
            <person name="Han B."/>
            <person name="Song L."/>
            <person name="Shu W."/>
        </authorList>
    </citation>
    <scope>NUCLEOTIDE SEQUENCE</scope>
    <source>
        <strain evidence="3">FACHB-1277</strain>
    </source>
</reference>
<keyword evidence="1" id="KW-0472">Membrane</keyword>
<evidence type="ECO:0000313" key="3">
    <source>
        <dbReference type="EMBL" id="MBD2149761.1"/>
    </source>
</evidence>
<protein>
    <recommendedName>
        <fullName evidence="2">LysM domain-containing protein</fullName>
    </recommendedName>
</protein>
<dbReference type="Gene3D" id="3.10.350.10">
    <property type="entry name" value="LysM domain"/>
    <property type="match status" value="1"/>
</dbReference>
<reference evidence="3" key="1">
    <citation type="journal article" date="2015" name="ISME J.">
        <title>Draft Genome Sequence of Streptomyces incarnatus NRRL8089, which Produces the Nucleoside Antibiotic Sinefungin.</title>
        <authorList>
            <person name="Oshima K."/>
            <person name="Hattori M."/>
            <person name="Shimizu H."/>
            <person name="Fukuda K."/>
            <person name="Nemoto M."/>
            <person name="Inagaki K."/>
            <person name="Tamura T."/>
        </authorList>
    </citation>
    <scope>NUCLEOTIDE SEQUENCE</scope>
    <source>
        <strain evidence="3">FACHB-1277</strain>
    </source>
</reference>
<dbReference type="PROSITE" id="PS51782">
    <property type="entry name" value="LYSM"/>
    <property type="match status" value="1"/>
</dbReference>
<gene>
    <name evidence="3" type="ORF">H6F44_06420</name>
</gene>
<keyword evidence="4" id="KW-1185">Reference proteome</keyword>
<keyword evidence="1" id="KW-0812">Transmembrane</keyword>
<evidence type="ECO:0000313" key="4">
    <source>
        <dbReference type="Proteomes" id="UP000631421"/>
    </source>
</evidence>
<proteinExistence type="predicted"/>
<dbReference type="EMBL" id="JACJPY010000013">
    <property type="protein sequence ID" value="MBD2149761.1"/>
    <property type="molecule type" value="Genomic_DNA"/>
</dbReference>
<dbReference type="InterPro" id="IPR036779">
    <property type="entry name" value="LysM_dom_sf"/>
</dbReference>